<comment type="caution">
    <text evidence="2">The sequence shown here is derived from an EMBL/GenBank/DDBJ whole genome shotgun (WGS) entry which is preliminary data.</text>
</comment>
<dbReference type="Pfam" id="PF12867">
    <property type="entry name" value="DinB_2"/>
    <property type="match status" value="1"/>
</dbReference>
<name>A0ABT1YQA5_9BACL</name>
<proteinExistence type="predicted"/>
<dbReference type="Gene3D" id="1.20.120.450">
    <property type="entry name" value="dinb family like domain"/>
    <property type="match status" value="1"/>
</dbReference>
<sequence length="157" mass="17749">MSQAIIQTALSARQLVLGSVQQIPEDWYDIQPDAFPNNIRWNIGHMITMMNWFLTDIEGYQFELPDTYSSIFMTGTKPEDWAAAPPSKDELLEQLTRQFNAIEKVPADVLNQELRSPFLMGPLEFKSAGEVFNFAIVHEGVHLGMISGLAKVIIHDL</sequence>
<dbReference type="InterPro" id="IPR024775">
    <property type="entry name" value="DinB-like"/>
</dbReference>
<organism evidence="2 3">
    <name type="scientific">Paenibacillus radicis</name>
    <name type="common">ex Xue et al. 2023</name>
    <dbReference type="NCBI Taxonomy" id="2972489"/>
    <lineage>
        <taxon>Bacteria</taxon>
        <taxon>Bacillati</taxon>
        <taxon>Bacillota</taxon>
        <taxon>Bacilli</taxon>
        <taxon>Bacillales</taxon>
        <taxon>Paenibacillaceae</taxon>
        <taxon>Paenibacillus</taxon>
    </lineage>
</organism>
<evidence type="ECO:0000313" key="3">
    <source>
        <dbReference type="Proteomes" id="UP001300012"/>
    </source>
</evidence>
<reference evidence="2 3" key="1">
    <citation type="submission" date="2022-08" db="EMBL/GenBank/DDBJ databases">
        <title>Paenibacillus endoradicis sp. nov., Paenibacillus radicibacter sp. nov and Paenibacillus pararadicis sp. nov., three cold-adapted plant growth-promoting bacteria isolated from root of Larix gmelinii in Great Khingan.</title>
        <authorList>
            <person name="Xue H."/>
        </authorList>
    </citation>
    <scope>NUCLEOTIDE SEQUENCE [LARGE SCALE GENOMIC DNA]</scope>
    <source>
        <strain evidence="2 3">N5-1-1-5</strain>
    </source>
</reference>
<evidence type="ECO:0000259" key="1">
    <source>
        <dbReference type="Pfam" id="PF12867"/>
    </source>
</evidence>
<evidence type="ECO:0000313" key="2">
    <source>
        <dbReference type="EMBL" id="MCR8635361.1"/>
    </source>
</evidence>
<dbReference type="SUPFAM" id="SSF109854">
    <property type="entry name" value="DinB/YfiT-like putative metalloenzymes"/>
    <property type="match status" value="1"/>
</dbReference>
<dbReference type="EMBL" id="JANQBD010000027">
    <property type="protein sequence ID" value="MCR8635361.1"/>
    <property type="molecule type" value="Genomic_DNA"/>
</dbReference>
<protein>
    <submittedName>
        <fullName evidence="2">DinB family protein</fullName>
    </submittedName>
</protein>
<dbReference type="InterPro" id="IPR034660">
    <property type="entry name" value="DinB/YfiT-like"/>
</dbReference>
<dbReference type="Proteomes" id="UP001300012">
    <property type="component" value="Unassembled WGS sequence"/>
</dbReference>
<dbReference type="RefSeq" id="WP_258216909.1">
    <property type="nucleotide sequence ID" value="NZ_JANQBD010000027.1"/>
</dbReference>
<gene>
    <name evidence="2" type="ORF">NV381_29580</name>
</gene>
<accession>A0ABT1YQA5</accession>
<keyword evidence="3" id="KW-1185">Reference proteome</keyword>
<feature type="domain" description="DinB-like" evidence="1">
    <location>
        <begin position="12"/>
        <end position="146"/>
    </location>
</feature>